<dbReference type="InterPro" id="IPR011990">
    <property type="entry name" value="TPR-like_helical_dom_sf"/>
</dbReference>
<evidence type="ECO:0000313" key="6">
    <source>
        <dbReference type="Proteomes" id="UP001610100"/>
    </source>
</evidence>
<feature type="region of interest" description="Disordered" evidence="2">
    <location>
        <begin position="824"/>
        <end position="845"/>
    </location>
</feature>
<accession>A0ABW7N1K9</accession>
<dbReference type="PROSITE" id="PS50005">
    <property type="entry name" value="TPR"/>
    <property type="match status" value="2"/>
</dbReference>
<dbReference type="Proteomes" id="UP001610100">
    <property type="component" value="Unassembled WGS sequence"/>
</dbReference>
<protein>
    <submittedName>
        <fullName evidence="5">CHAT domain-containing protein</fullName>
    </submittedName>
</protein>
<keyword evidence="3" id="KW-0732">Signal</keyword>
<evidence type="ECO:0000313" key="5">
    <source>
        <dbReference type="EMBL" id="MFH6772961.1"/>
    </source>
</evidence>
<dbReference type="SUPFAM" id="SSF48452">
    <property type="entry name" value="TPR-like"/>
    <property type="match status" value="4"/>
</dbReference>
<dbReference type="Pfam" id="PF12770">
    <property type="entry name" value="CHAT"/>
    <property type="match status" value="1"/>
</dbReference>
<feature type="repeat" description="TPR" evidence="1">
    <location>
        <begin position="356"/>
        <end position="389"/>
    </location>
</feature>
<evidence type="ECO:0000256" key="1">
    <source>
        <dbReference type="PROSITE-ProRule" id="PRU00339"/>
    </source>
</evidence>
<dbReference type="PANTHER" id="PTHR10098">
    <property type="entry name" value="RAPSYN-RELATED"/>
    <property type="match status" value="1"/>
</dbReference>
<dbReference type="Pfam" id="PF13374">
    <property type="entry name" value="TPR_10"/>
    <property type="match status" value="1"/>
</dbReference>
<dbReference type="InterPro" id="IPR019734">
    <property type="entry name" value="TPR_rpt"/>
</dbReference>
<dbReference type="Pfam" id="PF13424">
    <property type="entry name" value="TPR_12"/>
    <property type="match status" value="2"/>
</dbReference>
<evidence type="ECO:0000259" key="4">
    <source>
        <dbReference type="Pfam" id="PF12770"/>
    </source>
</evidence>
<name>A0ABW7N1K9_9FLAO</name>
<dbReference type="Gene3D" id="1.25.40.10">
    <property type="entry name" value="Tetratricopeptide repeat domain"/>
    <property type="match status" value="3"/>
</dbReference>
<dbReference type="Pfam" id="PF13181">
    <property type="entry name" value="TPR_8"/>
    <property type="match status" value="2"/>
</dbReference>
<feature type="domain" description="CHAT" evidence="4">
    <location>
        <begin position="734"/>
        <end position="1062"/>
    </location>
</feature>
<evidence type="ECO:0000256" key="2">
    <source>
        <dbReference type="SAM" id="MobiDB-lite"/>
    </source>
</evidence>
<proteinExistence type="predicted"/>
<feature type="repeat" description="TPR" evidence="1">
    <location>
        <begin position="197"/>
        <end position="230"/>
    </location>
</feature>
<dbReference type="RefSeq" id="WP_344741993.1">
    <property type="nucleotide sequence ID" value="NZ_BAABAY010000007.1"/>
</dbReference>
<dbReference type="EMBL" id="JBAWKB010000005">
    <property type="protein sequence ID" value="MFH6772961.1"/>
    <property type="molecule type" value="Genomic_DNA"/>
</dbReference>
<sequence length="1064" mass="121855">MKYTLFIRLVILLFFLKSFGQSNSDYTNWENTFDQGFEFFEAKNFNDALPIFKKAYDLGKIIFVNNEEEFAETAYQLAYTYDILRDYKKSLPLYLEALNNLRLNNKEKEPYFAKMLLRVGTIYGFIGDFDNSIKLLEEGLKLIEMVQGKENLYYSQTLNKISIAYKKIGDYDKAIKYNKSSNEIIENLLGNQNSSYAKNLTSLSQIYIEMGLYDEALTNLNKALSILKDQDRKDIAYIQAVFTKAVLSHNQYDFKQEIKLLEEVKSLTEQDKTIYISANNNLAVAYEEMGDYEKALSIALEVANSTAENDPNYPVRLQNVAYSYSELGEFSKALKTYDLALKSSEKIFGLNHPKNADILDCMGQLYLKKGDLVPAKELFEEALEIFLKNFDTNHSEYGFYLNHYTNALLELNQYDEAIDLMHKNLKISEANSSTENIVYYQKQHALAKAYYQIGNYNEALKILSTYLEKLKEKLGNDHADYGAILKTLWKTYVGLDEINKAIPIIDSSNAVHFNQIDKVFKFRSEKEKKAFLKITNQNFDEIQSVAFRSGKQIYKLNEINLNNQIILKGLLLNNSKNLMDQLTGLNNPDINNKLQSYRSSKIKLTKVLSLPPEDQVLNIDSLKSQVNTKESELVRIYSSNFHDNLSLNQNWKKSKANLMHKDIAIEFSHFRYSDNNELTDSIQYVAYVFKKTWEFPVMVPLFEERQLKSVLSKNGPNQLYASRGSKGSSLKNFESLYNLIWSPLEKYVKGSNKIFFSPSGLLNQISFAALKSEKEGTLSEKYDLYQISNTGVIGKELANPEFNNALLIGGINYDSKISSVKKPAVDLKSNRNKPNKTRSNNQGDNWSYLEGTLQEVKSLESILIDKKSAVNRWSGDEATETRFKGLSGHSPNIIHIATHGFFFDNNKNTDKESQLYGLENPYHLSDDPLLRSGLIFAGANYYWNNTHNSINDDNGILTAMEIANLDLSNTDLVVLSACDTGLGDIDGNEGVYGLQRAFKMAGVDIIIMSLWQVPDKETVEFMNIFYKDWIQSGNVKKAFIETQRIMQAKYKNQPFKWAAFVLFE</sequence>
<gene>
    <name evidence="5" type="ORF">V8G58_13540</name>
</gene>
<evidence type="ECO:0000256" key="3">
    <source>
        <dbReference type="SAM" id="SignalP"/>
    </source>
</evidence>
<dbReference type="SMART" id="SM00028">
    <property type="entry name" value="TPR"/>
    <property type="match status" value="9"/>
</dbReference>
<reference evidence="5 6" key="1">
    <citation type="submission" date="2024-02" db="EMBL/GenBank/DDBJ databases">
        <title>A Gaetbulibacter species isolated from tidal flats and genomic insights of their niches.</title>
        <authorList>
            <person name="Ye Y."/>
        </authorList>
    </citation>
    <scope>NUCLEOTIDE SEQUENCE [LARGE SCALE GENOMIC DNA]</scope>
    <source>
        <strain evidence="5 6">KYW382</strain>
    </source>
</reference>
<keyword evidence="1" id="KW-0802">TPR repeat</keyword>
<feature type="signal peptide" evidence="3">
    <location>
        <begin position="1"/>
        <end position="24"/>
    </location>
</feature>
<dbReference type="InterPro" id="IPR024983">
    <property type="entry name" value="CHAT_dom"/>
</dbReference>
<keyword evidence="6" id="KW-1185">Reference proteome</keyword>
<organism evidence="5 6">
    <name type="scientific">Gaetbulibacter aestuarii</name>
    <dbReference type="NCBI Taxonomy" id="1502358"/>
    <lineage>
        <taxon>Bacteria</taxon>
        <taxon>Pseudomonadati</taxon>
        <taxon>Bacteroidota</taxon>
        <taxon>Flavobacteriia</taxon>
        <taxon>Flavobacteriales</taxon>
        <taxon>Flavobacteriaceae</taxon>
        <taxon>Gaetbulibacter</taxon>
    </lineage>
</organism>
<dbReference type="PANTHER" id="PTHR10098:SF108">
    <property type="entry name" value="TETRATRICOPEPTIDE REPEAT PROTEIN 28"/>
    <property type="match status" value="1"/>
</dbReference>
<comment type="caution">
    <text evidence="5">The sequence shown here is derived from an EMBL/GenBank/DDBJ whole genome shotgun (WGS) entry which is preliminary data.</text>
</comment>
<feature type="chain" id="PRO_5046716655" evidence="3">
    <location>
        <begin position="25"/>
        <end position="1064"/>
    </location>
</feature>